<proteinExistence type="predicted"/>
<dbReference type="STRING" id="935700.jaqu_39630"/>
<name>A0A0D1D2R4_9RHOB</name>
<dbReference type="EMBL" id="JYFE01000080">
    <property type="protein sequence ID" value="KIT14373.1"/>
    <property type="molecule type" value="Genomic_DNA"/>
</dbReference>
<accession>A0A0D1D2R4</accession>
<dbReference type="Proteomes" id="UP000032232">
    <property type="component" value="Unassembled WGS sequence"/>
</dbReference>
<dbReference type="AlphaFoldDB" id="A0A0D1D2R4"/>
<gene>
    <name evidence="2" type="ORF">jaqu_39630</name>
</gene>
<evidence type="ECO:0000256" key="1">
    <source>
        <dbReference type="SAM" id="MobiDB-lite"/>
    </source>
</evidence>
<comment type="caution">
    <text evidence="2">The sequence shown here is derived from an EMBL/GenBank/DDBJ whole genome shotgun (WGS) entry which is preliminary data.</text>
</comment>
<keyword evidence="3" id="KW-1185">Reference proteome</keyword>
<protein>
    <submittedName>
        <fullName evidence="2">Uncharacterized protein</fullName>
    </submittedName>
</protein>
<reference evidence="2 3" key="1">
    <citation type="submission" date="2015-02" db="EMBL/GenBank/DDBJ databases">
        <title>Genome Sequence of Jannaschia aquimarina DSM28248, a member of the Roseobacter clade.</title>
        <authorList>
            <person name="Voget S."/>
            <person name="Daniel R."/>
        </authorList>
    </citation>
    <scope>NUCLEOTIDE SEQUENCE [LARGE SCALE GENOMIC DNA]</scope>
    <source>
        <strain evidence="2 3">GSW-M26</strain>
    </source>
</reference>
<sequence>MTRGAPPGALFRTGGLSRSDTVRNLPDGVSFVTDLPSNPSFMLLQGPADPRRRKTRGHTMTKEAGAKSGPVRVWFAAGSVDNNASKPIWQVGQHDIDVDPLTKEQRIALRKKNKVVRQAYRSGVEVSAADLGPTYSLIPDERKPSGPQPFMLFGGLETIVTAETRALLEELDPGPLRFHAIEVLNAARTAPLWKGADLHVMQVLTCRRAVVVAESRALGDPVGKCPDGEALYMVSTSHEMKDAMVVLPPPEGAAEMWLDDRLTGALFVSDRVAKALRAAKLSRG</sequence>
<evidence type="ECO:0000313" key="3">
    <source>
        <dbReference type="Proteomes" id="UP000032232"/>
    </source>
</evidence>
<organism evidence="2 3">
    <name type="scientific">Jannaschia aquimarina</name>
    <dbReference type="NCBI Taxonomy" id="935700"/>
    <lineage>
        <taxon>Bacteria</taxon>
        <taxon>Pseudomonadati</taxon>
        <taxon>Pseudomonadota</taxon>
        <taxon>Alphaproteobacteria</taxon>
        <taxon>Rhodobacterales</taxon>
        <taxon>Roseobacteraceae</taxon>
        <taxon>Jannaschia</taxon>
    </lineage>
</organism>
<evidence type="ECO:0000313" key="2">
    <source>
        <dbReference type="EMBL" id="KIT14373.1"/>
    </source>
</evidence>
<feature type="region of interest" description="Disordered" evidence="1">
    <location>
        <begin position="44"/>
        <end position="65"/>
    </location>
</feature>
<dbReference type="PATRIC" id="fig|935700.4.peg.4085"/>